<dbReference type="SUPFAM" id="SSF103473">
    <property type="entry name" value="MFS general substrate transporter"/>
    <property type="match status" value="1"/>
</dbReference>
<dbReference type="InterPro" id="IPR036259">
    <property type="entry name" value="MFS_trans_sf"/>
</dbReference>
<name>A0A158DNT8_9BURK</name>
<comment type="caution">
    <text evidence="1">The sequence shown here is derived from an EMBL/GenBank/DDBJ whole genome shotgun (WGS) entry which is preliminary data.</text>
</comment>
<dbReference type="RefSeq" id="WP_062608946.1">
    <property type="nucleotide sequence ID" value="NZ_FCOX02000034.1"/>
</dbReference>
<protein>
    <submittedName>
        <fullName evidence="1">Membrane protein</fullName>
    </submittedName>
</protein>
<accession>A0A158DNT8</accession>
<sequence>MSGGRFWADAFKGPFWAFVYENFTPGEAAIVLAQVNAVGGLGSFLGSWLFGVVKGATGSYALGLLPIVGLTVAARWSSACWVVRGGSSERHESVTHGLEAALAVRASRGGFLSCTGVDTRSARGVSAGSATDFSMSARSSASPSSACATDVNSATRSNELSSFIQTSAAERRGVVTNVIGLGIYECESSLANESISEYRVRKRPIDPFKKPKLSPF</sequence>
<dbReference type="AlphaFoldDB" id="A0A158DNT8"/>
<gene>
    <name evidence="1" type="ORF">AWB78_05422</name>
</gene>
<organism evidence="1 2">
    <name type="scientific">Caballeronia calidae</name>
    <dbReference type="NCBI Taxonomy" id="1777139"/>
    <lineage>
        <taxon>Bacteria</taxon>
        <taxon>Pseudomonadati</taxon>
        <taxon>Pseudomonadota</taxon>
        <taxon>Betaproteobacteria</taxon>
        <taxon>Burkholderiales</taxon>
        <taxon>Burkholderiaceae</taxon>
        <taxon>Caballeronia</taxon>
    </lineage>
</organism>
<evidence type="ECO:0000313" key="2">
    <source>
        <dbReference type="Proteomes" id="UP000071859"/>
    </source>
</evidence>
<proteinExistence type="predicted"/>
<keyword evidence="2" id="KW-1185">Reference proteome</keyword>
<reference evidence="1" key="1">
    <citation type="submission" date="2016-01" db="EMBL/GenBank/DDBJ databases">
        <authorList>
            <person name="Peeters C."/>
        </authorList>
    </citation>
    <scope>NUCLEOTIDE SEQUENCE</scope>
    <source>
        <strain evidence="1">LMG 29321</strain>
    </source>
</reference>
<evidence type="ECO:0000313" key="1">
    <source>
        <dbReference type="EMBL" id="SAK96301.1"/>
    </source>
</evidence>
<dbReference type="Proteomes" id="UP000071859">
    <property type="component" value="Unassembled WGS sequence"/>
</dbReference>
<dbReference type="EMBL" id="FCOX02000034">
    <property type="protein sequence ID" value="SAK96301.1"/>
    <property type="molecule type" value="Genomic_DNA"/>
</dbReference>